<sequence>MVKDWKQAAKYNASQATFLEGMLLKNVDPGGTLLYVDYSVFYGGMRDLRQISWEPLQKHSINNILRIQNHQYSAEIQPRRLMEEGCYDEEECIVRETVKQLPRTPVSKDSVYILSAFHTMDITENLERRWMSWSGAKVILWKCPKDLKLRRITFLRSTTERDSYSYLVLAECEEGMNCLNLARQFADHLKDRRCGLVGLYKVERYYIPQLARSHSSSTV</sequence>
<accession>A0A6J8DY76</accession>
<evidence type="ECO:0000313" key="2">
    <source>
        <dbReference type="EMBL" id="CAC5413539.1"/>
    </source>
</evidence>
<dbReference type="Proteomes" id="UP000507470">
    <property type="component" value="Unassembled WGS sequence"/>
</dbReference>
<dbReference type="AlphaFoldDB" id="A0A6J8DY76"/>
<gene>
    <name evidence="2" type="ORF">MCOR_46423</name>
</gene>
<dbReference type="PANTHER" id="PTHR22198:SF1">
    <property type="entry name" value="FERM DOMAIN-CONTAINING PROTEIN"/>
    <property type="match status" value="1"/>
</dbReference>
<dbReference type="Pfam" id="PF23672">
    <property type="entry name" value="DUF7153"/>
    <property type="match status" value="1"/>
</dbReference>
<dbReference type="EMBL" id="CACVKT020008152">
    <property type="protein sequence ID" value="CAC5413539.1"/>
    <property type="molecule type" value="Genomic_DNA"/>
</dbReference>
<dbReference type="PANTHER" id="PTHR22198">
    <property type="entry name" value="FERM DOMAIN-CONTAINING PROTEIN"/>
    <property type="match status" value="1"/>
</dbReference>
<protein>
    <recommendedName>
        <fullName evidence="1">DUF7153 domain-containing protein</fullName>
    </recommendedName>
</protein>
<evidence type="ECO:0000313" key="3">
    <source>
        <dbReference type="Proteomes" id="UP000507470"/>
    </source>
</evidence>
<keyword evidence="3" id="KW-1185">Reference proteome</keyword>
<name>A0A6J8DY76_MYTCO</name>
<feature type="domain" description="DUF7153" evidence="1">
    <location>
        <begin position="18"/>
        <end position="202"/>
    </location>
</feature>
<organism evidence="2 3">
    <name type="scientific">Mytilus coruscus</name>
    <name type="common">Sea mussel</name>
    <dbReference type="NCBI Taxonomy" id="42192"/>
    <lineage>
        <taxon>Eukaryota</taxon>
        <taxon>Metazoa</taxon>
        <taxon>Spiralia</taxon>
        <taxon>Lophotrochozoa</taxon>
        <taxon>Mollusca</taxon>
        <taxon>Bivalvia</taxon>
        <taxon>Autobranchia</taxon>
        <taxon>Pteriomorphia</taxon>
        <taxon>Mytilida</taxon>
        <taxon>Mytiloidea</taxon>
        <taxon>Mytilidae</taxon>
        <taxon>Mytilinae</taxon>
        <taxon>Mytilus</taxon>
    </lineage>
</organism>
<proteinExistence type="predicted"/>
<evidence type="ECO:0000259" key="1">
    <source>
        <dbReference type="Pfam" id="PF23672"/>
    </source>
</evidence>
<reference evidence="2 3" key="1">
    <citation type="submission" date="2020-06" db="EMBL/GenBank/DDBJ databases">
        <authorList>
            <person name="Li R."/>
            <person name="Bekaert M."/>
        </authorList>
    </citation>
    <scope>NUCLEOTIDE SEQUENCE [LARGE SCALE GENOMIC DNA]</scope>
    <source>
        <strain evidence="3">wild</strain>
    </source>
</reference>
<dbReference type="InterPro" id="IPR055577">
    <property type="entry name" value="DUF7153"/>
</dbReference>
<dbReference type="OrthoDB" id="6060890at2759"/>